<keyword evidence="2" id="KW-0378">Hydrolase</keyword>
<keyword evidence="1" id="KW-0479">Metal-binding</keyword>
<dbReference type="InterPro" id="IPR029052">
    <property type="entry name" value="Metallo-depent_PP-like"/>
</dbReference>
<name>A0ABW9F4P4_9FIRM</name>
<dbReference type="Proteomes" id="UP001629536">
    <property type="component" value="Unassembled WGS sequence"/>
</dbReference>
<dbReference type="EMBL" id="JBFNFH010000001">
    <property type="protein sequence ID" value="MFM1524128.1"/>
    <property type="molecule type" value="Genomic_DNA"/>
</dbReference>
<keyword evidence="5" id="KW-1185">Reference proteome</keyword>
<organism evidence="4 5">
    <name type="scientific">Helcococcus bovis</name>
    <dbReference type="NCBI Taxonomy" id="3153252"/>
    <lineage>
        <taxon>Bacteria</taxon>
        <taxon>Bacillati</taxon>
        <taxon>Bacillota</taxon>
        <taxon>Tissierellia</taxon>
        <taxon>Tissierellales</taxon>
        <taxon>Peptoniphilaceae</taxon>
        <taxon>Helcococcus</taxon>
    </lineage>
</organism>
<comment type="caution">
    <text evidence="4">The sequence shown here is derived from an EMBL/GenBank/DDBJ whole genome shotgun (WGS) entry which is preliminary data.</text>
</comment>
<dbReference type="PANTHER" id="PTHR31302">
    <property type="entry name" value="TRANSMEMBRANE PROTEIN WITH METALLOPHOSPHOESTERASE DOMAIN-RELATED"/>
    <property type="match status" value="1"/>
</dbReference>
<evidence type="ECO:0000256" key="1">
    <source>
        <dbReference type="ARBA" id="ARBA00022723"/>
    </source>
</evidence>
<dbReference type="InterPro" id="IPR004843">
    <property type="entry name" value="Calcineurin-like_PHP"/>
</dbReference>
<proteinExistence type="predicted"/>
<dbReference type="SUPFAM" id="SSF56300">
    <property type="entry name" value="Metallo-dependent phosphatases"/>
    <property type="match status" value="1"/>
</dbReference>
<evidence type="ECO:0000313" key="5">
    <source>
        <dbReference type="Proteomes" id="UP001629536"/>
    </source>
</evidence>
<gene>
    <name evidence="4" type="ORF">ABGF40_00390</name>
</gene>
<feature type="domain" description="Calcineurin-like phosphoesterase" evidence="3">
    <location>
        <begin position="43"/>
        <end position="210"/>
    </location>
</feature>
<dbReference type="Gene3D" id="3.60.21.10">
    <property type="match status" value="1"/>
</dbReference>
<reference evidence="4 5" key="1">
    <citation type="journal article" date="2024" name="Front. Microbiol.">
        <title>Pangenomic and biochemical analyses of Helcococcus ovis reveal widespread tetracycline resistance and a novel bacterial species, Helcococcus bovis.</title>
        <authorList>
            <person name="Cunha F."/>
            <person name="Zhai Y."/>
            <person name="Casaro S."/>
            <person name="Jones K.L."/>
            <person name="Hernandez M."/>
            <person name="Bisinotto R.S."/>
            <person name="Kariyawasam S."/>
            <person name="Brown M.B."/>
            <person name="Phillips A."/>
            <person name="Jeong K.C."/>
            <person name="Galvao K.N."/>
        </authorList>
    </citation>
    <scope>NUCLEOTIDE SEQUENCE [LARGE SCALE GENOMIC DNA]</scope>
    <source>
        <strain evidence="4 5">KG197</strain>
    </source>
</reference>
<evidence type="ECO:0000259" key="3">
    <source>
        <dbReference type="Pfam" id="PF00149"/>
    </source>
</evidence>
<sequence>MIYLIIFITILLFLVYILFENANPIVNTHIIYKDLPSSIKELNILHISDLHNYQFGKKQSKIKKLLKNNYDLIFITGDIIDRRYLGHGNAIDLIDLFNSEIFFVTGNHEKGYRDFEKLKEILISKGVRVLDDEVINYKGISILGVNDPSEYISKNKKVKKDIRKDMDQVLSNITKNLSEEFKILLSHRPEFFDLYVKYNIDLIFSGHTHGGQARIFNKGVFSSGQGFFGKYCGGIFSKNNTVMYNSRGLGNNFPFAKRIFNRPEIIEVIIKNAKNN</sequence>
<accession>A0ABW9F4P4</accession>
<dbReference type="PANTHER" id="PTHR31302:SF31">
    <property type="entry name" value="PHOSPHODIESTERASE YAEI"/>
    <property type="match status" value="1"/>
</dbReference>
<evidence type="ECO:0000313" key="4">
    <source>
        <dbReference type="EMBL" id="MFM1524128.1"/>
    </source>
</evidence>
<protein>
    <submittedName>
        <fullName evidence="4">Metallophosphoesterase</fullName>
    </submittedName>
</protein>
<dbReference type="InterPro" id="IPR051158">
    <property type="entry name" value="Metallophosphoesterase_sf"/>
</dbReference>
<evidence type="ECO:0000256" key="2">
    <source>
        <dbReference type="ARBA" id="ARBA00022801"/>
    </source>
</evidence>
<dbReference type="Pfam" id="PF00149">
    <property type="entry name" value="Metallophos"/>
    <property type="match status" value="1"/>
</dbReference>
<dbReference type="RefSeq" id="WP_408126065.1">
    <property type="nucleotide sequence ID" value="NZ_JBFNFH010000001.1"/>
</dbReference>